<evidence type="ECO:0008006" key="3">
    <source>
        <dbReference type="Google" id="ProtNLM"/>
    </source>
</evidence>
<name>A0ABW1PFI9_9PSEU</name>
<evidence type="ECO:0000313" key="2">
    <source>
        <dbReference type="Proteomes" id="UP001596220"/>
    </source>
</evidence>
<sequence length="44" mass="5018">MRITAGNEWTPTVTTAAARGNKWTFRDGNEWTLRGNEWTPAVRP</sequence>
<reference evidence="2" key="1">
    <citation type="journal article" date="2019" name="Int. J. Syst. Evol. Microbiol.">
        <title>The Global Catalogue of Microorganisms (GCM) 10K type strain sequencing project: providing services to taxonomists for standard genome sequencing and annotation.</title>
        <authorList>
            <consortium name="The Broad Institute Genomics Platform"/>
            <consortium name="The Broad Institute Genome Sequencing Center for Infectious Disease"/>
            <person name="Wu L."/>
            <person name="Ma J."/>
        </authorList>
    </citation>
    <scope>NUCLEOTIDE SEQUENCE [LARGE SCALE GENOMIC DNA]</scope>
    <source>
        <strain evidence="2">CGMCC 4.7246</strain>
    </source>
</reference>
<comment type="caution">
    <text evidence="1">The sequence shown here is derived from an EMBL/GenBank/DDBJ whole genome shotgun (WGS) entry which is preliminary data.</text>
</comment>
<accession>A0ABW1PFI9</accession>
<dbReference type="EMBL" id="JBHSQO010000052">
    <property type="protein sequence ID" value="MFC6093916.1"/>
    <property type="molecule type" value="Genomic_DNA"/>
</dbReference>
<organism evidence="1 2">
    <name type="scientific">Saccharothrix lopnurensis</name>
    <dbReference type="NCBI Taxonomy" id="1670621"/>
    <lineage>
        <taxon>Bacteria</taxon>
        <taxon>Bacillati</taxon>
        <taxon>Actinomycetota</taxon>
        <taxon>Actinomycetes</taxon>
        <taxon>Pseudonocardiales</taxon>
        <taxon>Pseudonocardiaceae</taxon>
        <taxon>Saccharothrix</taxon>
    </lineage>
</organism>
<evidence type="ECO:0000313" key="1">
    <source>
        <dbReference type="EMBL" id="MFC6093916.1"/>
    </source>
</evidence>
<dbReference type="Proteomes" id="UP001596220">
    <property type="component" value="Unassembled WGS sequence"/>
</dbReference>
<keyword evidence="2" id="KW-1185">Reference proteome</keyword>
<protein>
    <recommendedName>
        <fullName evidence="3">DUF2510 domain-containing protein</fullName>
    </recommendedName>
</protein>
<gene>
    <name evidence="1" type="ORF">ACFP3R_32015</name>
</gene>
<proteinExistence type="predicted"/>
<dbReference type="RefSeq" id="WP_380641569.1">
    <property type="nucleotide sequence ID" value="NZ_JBHSQO010000052.1"/>
</dbReference>